<gene>
    <name evidence="1" type="ORF">GCM10023200_50360</name>
</gene>
<organism evidence="1 2">
    <name type="scientific">Actinomycetospora chlora</name>
    <dbReference type="NCBI Taxonomy" id="663608"/>
    <lineage>
        <taxon>Bacteria</taxon>
        <taxon>Bacillati</taxon>
        <taxon>Actinomycetota</taxon>
        <taxon>Actinomycetes</taxon>
        <taxon>Pseudonocardiales</taxon>
        <taxon>Pseudonocardiaceae</taxon>
        <taxon>Actinomycetospora</taxon>
    </lineage>
</organism>
<proteinExistence type="predicted"/>
<reference evidence="2" key="1">
    <citation type="journal article" date="2019" name="Int. J. Syst. Evol. Microbiol.">
        <title>The Global Catalogue of Microorganisms (GCM) 10K type strain sequencing project: providing services to taxonomists for standard genome sequencing and annotation.</title>
        <authorList>
            <consortium name="The Broad Institute Genomics Platform"/>
            <consortium name="The Broad Institute Genome Sequencing Center for Infectious Disease"/>
            <person name="Wu L."/>
            <person name="Ma J."/>
        </authorList>
    </citation>
    <scope>NUCLEOTIDE SEQUENCE [LARGE SCALE GENOMIC DNA]</scope>
    <source>
        <strain evidence="2">JCM 17979</strain>
    </source>
</reference>
<protein>
    <submittedName>
        <fullName evidence="1">SRPBCC family protein</fullName>
    </submittedName>
</protein>
<comment type="caution">
    <text evidence="1">The sequence shown here is derived from an EMBL/GenBank/DDBJ whole genome shotgun (WGS) entry which is preliminary data.</text>
</comment>
<evidence type="ECO:0000313" key="2">
    <source>
        <dbReference type="Proteomes" id="UP001500928"/>
    </source>
</evidence>
<evidence type="ECO:0000313" key="1">
    <source>
        <dbReference type="EMBL" id="GAA4806649.1"/>
    </source>
</evidence>
<dbReference type="RefSeq" id="WP_345422322.1">
    <property type="nucleotide sequence ID" value="NZ_BAABHO010000054.1"/>
</dbReference>
<dbReference type="SUPFAM" id="SSF55961">
    <property type="entry name" value="Bet v1-like"/>
    <property type="match status" value="1"/>
</dbReference>
<dbReference type="EMBL" id="BAABHO010000054">
    <property type="protein sequence ID" value="GAA4806649.1"/>
    <property type="molecule type" value="Genomic_DNA"/>
</dbReference>
<dbReference type="InterPro" id="IPR019587">
    <property type="entry name" value="Polyketide_cyclase/dehydratase"/>
</dbReference>
<keyword evidence="2" id="KW-1185">Reference proteome</keyword>
<dbReference type="InterPro" id="IPR023393">
    <property type="entry name" value="START-like_dom_sf"/>
</dbReference>
<accession>A0ABP9C8J6</accession>
<dbReference type="Pfam" id="PF10604">
    <property type="entry name" value="Polyketide_cyc2"/>
    <property type="match status" value="1"/>
</dbReference>
<name>A0ABP9C8J6_9PSEU</name>
<dbReference type="Gene3D" id="3.30.530.20">
    <property type="match status" value="1"/>
</dbReference>
<dbReference type="Proteomes" id="UP001500928">
    <property type="component" value="Unassembled WGS sequence"/>
</dbReference>
<sequence>MTDRQVSRSIDVDAPPATVFELLADPRRHPDLDGSGTVRSAISGPARLSLGSRFGVGMRLRLPYRITNTVVEFEEGRLIAWRHAARHRWRYELEPTATGGTRVTETFDWSTALMPALIDRSGFPTLNARGIEQTLPRLKALAEAS</sequence>
<dbReference type="CDD" id="cd07825">
    <property type="entry name" value="SRPBCC_7"/>
    <property type="match status" value="1"/>
</dbReference>